<gene>
    <name evidence="4" type="ORF">Tci_042112</name>
</gene>
<dbReference type="InterPro" id="IPR001584">
    <property type="entry name" value="Integrase_cat-core"/>
</dbReference>
<sequence length="701" mass="81191">MGKSKKKSHKPKSEDTNQEKLYLLHMDLYGPMRVESVNEKKYILVIVDDYSRFTWVKFLRSKDEAQDFIIKFLKMIQVRLKVPVHHIRTDNGTEFVNQTLREYYEEVGIYHETSVARSPQQNDVVERRNRKLQPKADIWIFIGYVPTKKAFWIYNIRTRRIVETIHVDFDELSAMAYEHSSSGPALNEMTPAAISSGLVQKLSSSTPHTTPETQSFVIPQDVEEDIRDIEVARMGNDPLFGVPIPEVTYAQYSSTVSPYTIVQSDHQIPQHNSKWTKDHPMDNIIGQLSRPVSTRLQLHEQALFCYYDALLTLVKTKTYKDALTQSCWIEAMQEELNEFERLEVWELVPRLNKVMFITLKWIYNVNLDELGGILKNKACLVARGYRQEDIIDFEESFLPVARLEAIRIFLAYAAHKNMVVYQMDVKTAFLNGNLREEVYVSQSDGFVDQDNPNHVYKLKKALYGLKQAPRAWYDMLSSFQIFQDFFKGSVDPTLFIRRNGNDLLSVQIYVDGTIFAASSPELCDLFAKLTCSKFKMSMMAFADADHTGCQDTRRSTSGSLQFLGEAYKLVIKKAKECYNIQTMDTTIDQQVAMDEALVPHAKRLRIGRRNFRLLSDNSSKESTLQLVYDVLHLTPFFKAILVTADVLEIYMQEFWATSTAHHHSIRFKMDNKKHIVNLESFRDMLHICPRLPGQSFIEPLF</sequence>
<dbReference type="AlphaFoldDB" id="A0A6L2MC66"/>
<organism evidence="4">
    <name type="scientific">Tanacetum cinerariifolium</name>
    <name type="common">Dalmatian daisy</name>
    <name type="synonym">Chrysanthemum cinerariifolium</name>
    <dbReference type="NCBI Taxonomy" id="118510"/>
    <lineage>
        <taxon>Eukaryota</taxon>
        <taxon>Viridiplantae</taxon>
        <taxon>Streptophyta</taxon>
        <taxon>Embryophyta</taxon>
        <taxon>Tracheophyta</taxon>
        <taxon>Spermatophyta</taxon>
        <taxon>Magnoliopsida</taxon>
        <taxon>eudicotyledons</taxon>
        <taxon>Gunneridae</taxon>
        <taxon>Pentapetalae</taxon>
        <taxon>asterids</taxon>
        <taxon>campanulids</taxon>
        <taxon>Asterales</taxon>
        <taxon>Asteraceae</taxon>
        <taxon>Asteroideae</taxon>
        <taxon>Anthemideae</taxon>
        <taxon>Anthemidinae</taxon>
        <taxon>Tanacetum</taxon>
    </lineage>
</organism>
<keyword evidence="1" id="KW-0479">Metal-binding</keyword>
<evidence type="ECO:0000259" key="3">
    <source>
        <dbReference type="PROSITE" id="PS50994"/>
    </source>
</evidence>
<dbReference type="InterPro" id="IPR036397">
    <property type="entry name" value="RNaseH_sf"/>
</dbReference>
<reference evidence="4" key="1">
    <citation type="journal article" date="2019" name="Sci. Rep.">
        <title>Draft genome of Tanacetum cinerariifolium, the natural source of mosquito coil.</title>
        <authorList>
            <person name="Yamashiro T."/>
            <person name="Shiraishi A."/>
            <person name="Satake H."/>
            <person name="Nakayama K."/>
        </authorList>
    </citation>
    <scope>NUCLEOTIDE SEQUENCE</scope>
</reference>
<dbReference type="PANTHER" id="PTHR42648">
    <property type="entry name" value="TRANSPOSASE, PUTATIVE-RELATED"/>
    <property type="match status" value="1"/>
</dbReference>
<dbReference type="PROSITE" id="PS50994">
    <property type="entry name" value="INTEGRASE"/>
    <property type="match status" value="1"/>
</dbReference>
<dbReference type="PANTHER" id="PTHR42648:SF21">
    <property type="entry name" value="CYSTEINE-RICH RLK (RECEPTOR-LIKE PROTEIN KINASE) 8"/>
    <property type="match status" value="1"/>
</dbReference>
<evidence type="ECO:0000256" key="1">
    <source>
        <dbReference type="ARBA" id="ARBA00022723"/>
    </source>
</evidence>
<dbReference type="GO" id="GO:0016787">
    <property type="term" value="F:hydrolase activity"/>
    <property type="evidence" value="ECO:0007669"/>
    <property type="project" value="UniProtKB-KW"/>
</dbReference>
<protein>
    <submittedName>
        <fullName evidence="4">Retrovirus-related Pol polyprotein from transposon TNT 1-94</fullName>
    </submittedName>
</protein>
<dbReference type="GO" id="GO:0046872">
    <property type="term" value="F:metal ion binding"/>
    <property type="evidence" value="ECO:0007669"/>
    <property type="project" value="UniProtKB-KW"/>
</dbReference>
<dbReference type="EMBL" id="BKCJ010006059">
    <property type="protein sequence ID" value="GEU70134.1"/>
    <property type="molecule type" value="Genomic_DNA"/>
</dbReference>
<name>A0A6L2MC66_TANCI</name>
<dbReference type="SUPFAM" id="SSF56672">
    <property type="entry name" value="DNA/RNA polymerases"/>
    <property type="match status" value="1"/>
</dbReference>
<dbReference type="Pfam" id="PF07727">
    <property type="entry name" value="RVT_2"/>
    <property type="match status" value="1"/>
</dbReference>
<dbReference type="GO" id="GO:0015074">
    <property type="term" value="P:DNA integration"/>
    <property type="evidence" value="ECO:0007669"/>
    <property type="project" value="InterPro"/>
</dbReference>
<evidence type="ECO:0000313" key="4">
    <source>
        <dbReference type="EMBL" id="GEU70134.1"/>
    </source>
</evidence>
<dbReference type="Pfam" id="PF00665">
    <property type="entry name" value="rve"/>
    <property type="match status" value="1"/>
</dbReference>
<dbReference type="Gene3D" id="3.30.420.10">
    <property type="entry name" value="Ribonuclease H-like superfamily/Ribonuclease H"/>
    <property type="match status" value="1"/>
</dbReference>
<dbReference type="InterPro" id="IPR039537">
    <property type="entry name" value="Retrotran_Ty1/copia-like"/>
</dbReference>
<proteinExistence type="predicted"/>
<dbReference type="InterPro" id="IPR012337">
    <property type="entry name" value="RNaseH-like_sf"/>
</dbReference>
<dbReference type="GO" id="GO:0003676">
    <property type="term" value="F:nucleic acid binding"/>
    <property type="evidence" value="ECO:0007669"/>
    <property type="project" value="InterPro"/>
</dbReference>
<evidence type="ECO:0000256" key="2">
    <source>
        <dbReference type="ARBA" id="ARBA00022801"/>
    </source>
</evidence>
<feature type="domain" description="Integrase catalytic" evidence="3">
    <location>
        <begin position="7"/>
        <end position="199"/>
    </location>
</feature>
<dbReference type="InterPro" id="IPR043502">
    <property type="entry name" value="DNA/RNA_pol_sf"/>
</dbReference>
<dbReference type="SUPFAM" id="SSF53098">
    <property type="entry name" value="Ribonuclease H-like"/>
    <property type="match status" value="1"/>
</dbReference>
<keyword evidence="2" id="KW-0378">Hydrolase</keyword>
<accession>A0A6L2MC66</accession>
<dbReference type="InterPro" id="IPR057670">
    <property type="entry name" value="SH3_retrovirus"/>
</dbReference>
<comment type="caution">
    <text evidence="4">The sequence shown here is derived from an EMBL/GenBank/DDBJ whole genome shotgun (WGS) entry which is preliminary data.</text>
</comment>
<dbReference type="Pfam" id="PF25597">
    <property type="entry name" value="SH3_retrovirus"/>
    <property type="match status" value="1"/>
</dbReference>
<dbReference type="InterPro" id="IPR013103">
    <property type="entry name" value="RVT_2"/>
</dbReference>